<dbReference type="EMBL" id="CP058595">
    <property type="protein sequence ID" value="QLG44775.1"/>
    <property type="molecule type" value="Genomic_DNA"/>
</dbReference>
<protein>
    <submittedName>
        <fullName evidence="5">Molybdate ABC transporter substrate-binding protein</fullName>
    </submittedName>
</protein>
<dbReference type="PANTHER" id="PTHR30632">
    <property type="entry name" value="MOLYBDATE-BINDING PERIPLASMIC PROTEIN"/>
    <property type="match status" value="1"/>
</dbReference>
<organism evidence="5 6">
    <name type="scientific">Costertonia aggregata</name>
    <dbReference type="NCBI Taxonomy" id="343403"/>
    <lineage>
        <taxon>Bacteria</taxon>
        <taxon>Pseudomonadati</taxon>
        <taxon>Bacteroidota</taxon>
        <taxon>Flavobacteriia</taxon>
        <taxon>Flavobacteriales</taxon>
        <taxon>Flavobacteriaceae</taxon>
        <taxon>Costertonia</taxon>
    </lineage>
</organism>
<dbReference type="Pfam" id="PF13531">
    <property type="entry name" value="SBP_bac_11"/>
    <property type="match status" value="1"/>
</dbReference>
<feature type="binding site" evidence="4">
    <location>
        <position position="130"/>
    </location>
    <ligand>
        <name>molybdate</name>
        <dbReference type="ChEBI" id="CHEBI:36264"/>
    </ligand>
</feature>
<feature type="binding site" evidence="4">
    <location>
        <position position="23"/>
    </location>
    <ligand>
        <name>molybdate</name>
        <dbReference type="ChEBI" id="CHEBI:36264"/>
    </ligand>
</feature>
<dbReference type="PIRSF" id="PIRSF004846">
    <property type="entry name" value="ModA"/>
    <property type="match status" value="1"/>
</dbReference>
<reference evidence="5 6" key="1">
    <citation type="journal article" date="2006" name="Int. J. Syst. Evol. Microbiol.">
        <title>Costertonia aggregata gen. nov., sp. nov., a mesophilic marine bacterium of the family Flavobacteriaceae, isolated from a mature biofilm.</title>
        <authorList>
            <person name="Kwon K.K."/>
            <person name="Lee Y.K."/>
            <person name="Lee H.K."/>
        </authorList>
    </citation>
    <scope>NUCLEOTIDE SEQUENCE [LARGE SCALE GENOMIC DNA]</scope>
    <source>
        <strain evidence="5 6">KCCM 42265</strain>
    </source>
</reference>
<dbReference type="Proteomes" id="UP000509302">
    <property type="component" value="Chromosome"/>
</dbReference>
<dbReference type="InterPro" id="IPR005950">
    <property type="entry name" value="ModA"/>
</dbReference>
<gene>
    <name evidence="5" type="primary">modA</name>
    <name evidence="5" type="ORF">HYG79_05230</name>
</gene>
<evidence type="ECO:0000313" key="5">
    <source>
        <dbReference type="EMBL" id="QLG44775.1"/>
    </source>
</evidence>
<dbReference type="SUPFAM" id="SSF53850">
    <property type="entry name" value="Periplasmic binding protein-like II"/>
    <property type="match status" value="1"/>
</dbReference>
<dbReference type="GO" id="GO:0030973">
    <property type="term" value="F:molybdate ion binding"/>
    <property type="evidence" value="ECO:0007669"/>
    <property type="project" value="TreeGrafter"/>
</dbReference>
<keyword evidence="2 4" id="KW-0479">Metal-binding</keyword>
<proteinExistence type="inferred from homology"/>
<sequence>MGQIAKKYKKEYGIRVDVQYGGSGTLLSNLRVANQGDLYIAADESYVHEAIVQDLVGKTQSLADIVPVIAVAKGNPKGLMKIDDLFTNGLKVAIANPDAASIGRLTKKIFMEEGYWDMLQNNITVQMFTVNEVANTVKLGTADVGVIWDATANQYDEIDIVPIPEFEKYASTITAGVLNFSDKKDEALKFMMYMAAMNKGLKVFDSIGYRPISKRFAPSESRKNSK</sequence>
<evidence type="ECO:0000256" key="2">
    <source>
        <dbReference type="ARBA" id="ARBA00022723"/>
    </source>
</evidence>
<dbReference type="Gene3D" id="3.40.190.10">
    <property type="entry name" value="Periplasmic binding protein-like II"/>
    <property type="match status" value="2"/>
</dbReference>
<evidence type="ECO:0000256" key="3">
    <source>
        <dbReference type="ARBA" id="ARBA00022729"/>
    </source>
</evidence>
<evidence type="ECO:0000256" key="1">
    <source>
        <dbReference type="ARBA" id="ARBA00009175"/>
    </source>
</evidence>
<name>A0A7H9ANC2_9FLAO</name>
<dbReference type="PANTHER" id="PTHR30632:SF0">
    <property type="entry name" value="SULFATE-BINDING PROTEIN"/>
    <property type="match status" value="1"/>
</dbReference>
<dbReference type="InterPro" id="IPR050682">
    <property type="entry name" value="ModA/WtpA"/>
</dbReference>
<keyword evidence="3" id="KW-0732">Signal</keyword>
<accession>A0A7H9ANC2</accession>
<evidence type="ECO:0000313" key="6">
    <source>
        <dbReference type="Proteomes" id="UP000509302"/>
    </source>
</evidence>
<dbReference type="NCBIfam" id="TIGR01256">
    <property type="entry name" value="modA"/>
    <property type="match status" value="1"/>
</dbReference>
<dbReference type="AlphaFoldDB" id="A0A7H9ANC2"/>
<comment type="similarity">
    <text evidence="1">Belongs to the bacterial solute-binding protein ModA family.</text>
</comment>
<keyword evidence="6" id="KW-1185">Reference proteome</keyword>
<evidence type="ECO:0000256" key="4">
    <source>
        <dbReference type="PIRSR" id="PIRSR004846-1"/>
    </source>
</evidence>
<dbReference type="GO" id="GO:0046872">
    <property type="term" value="F:metal ion binding"/>
    <property type="evidence" value="ECO:0007669"/>
    <property type="project" value="UniProtKB-KW"/>
</dbReference>
<dbReference type="KEGG" id="cagg:HYG79_05230"/>
<keyword evidence="4" id="KW-0500">Molybdenum</keyword>
<dbReference type="GO" id="GO:0015689">
    <property type="term" value="P:molybdate ion transport"/>
    <property type="evidence" value="ECO:0007669"/>
    <property type="project" value="InterPro"/>
</dbReference>